<feature type="compositionally biased region" description="Basic and acidic residues" evidence="1">
    <location>
        <begin position="41"/>
        <end position="52"/>
    </location>
</feature>
<dbReference type="AlphaFoldDB" id="A0AAU9RCP8"/>
<feature type="region of interest" description="Disordered" evidence="1">
    <location>
        <begin position="33"/>
        <end position="52"/>
    </location>
</feature>
<dbReference type="PANTHER" id="PTHR13316:SF0">
    <property type="entry name" value="ZINC FINGER CCHC DOMAIN-CONTAINING PROTEIN 8"/>
    <property type="match status" value="1"/>
</dbReference>
<name>A0AAU9RCP8_THLAR</name>
<dbReference type="PANTHER" id="PTHR13316">
    <property type="entry name" value="ZINC FINGER, CCHC DOMAIN CONTAINING 8"/>
    <property type="match status" value="1"/>
</dbReference>
<accession>A0AAU9RCP8</accession>
<keyword evidence="3" id="KW-1185">Reference proteome</keyword>
<evidence type="ECO:0000256" key="1">
    <source>
        <dbReference type="SAM" id="MobiDB-lite"/>
    </source>
</evidence>
<protein>
    <submittedName>
        <fullName evidence="2">Uncharacterized protein</fullName>
    </submittedName>
</protein>
<sequence length="126" mass="14907">MMKIINRMREIGYPPCYLAPKDDHLSGITIFGEEEEEESREEIKSEDWKILEKGTPPEQHMKMTLEFPGINAPLPENVNEWLWGAAPSYRSIRSNNISWHQKRTSRRHDYRDDDQLGFELSIYPSR</sequence>
<evidence type="ECO:0000313" key="3">
    <source>
        <dbReference type="Proteomes" id="UP000836841"/>
    </source>
</evidence>
<gene>
    <name evidence="2" type="ORF">TAV2_LOCUS1412</name>
</gene>
<reference evidence="2 3" key="1">
    <citation type="submission" date="2022-03" db="EMBL/GenBank/DDBJ databases">
        <authorList>
            <person name="Nunn A."/>
            <person name="Chopra R."/>
            <person name="Nunn A."/>
            <person name="Contreras Garrido A."/>
        </authorList>
    </citation>
    <scope>NUCLEOTIDE SEQUENCE [LARGE SCALE GENOMIC DNA]</scope>
</reference>
<dbReference type="InterPro" id="IPR052115">
    <property type="entry name" value="NEXT_complex_subunit_ZCCHC8"/>
</dbReference>
<dbReference type="GO" id="GO:0003723">
    <property type="term" value="F:RNA binding"/>
    <property type="evidence" value="ECO:0007669"/>
    <property type="project" value="TreeGrafter"/>
</dbReference>
<proteinExistence type="predicted"/>
<evidence type="ECO:0000313" key="2">
    <source>
        <dbReference type="EMBL" id="CAH2035831.1"/>
    </source>
</evidence>
<dbReference type="Proteomes" id="UP000836841">
    <property type="component" value="Chromosome 1"/>
</dbReference>
<dbReference type="EMBL" id="OU466857">
    <property type="protein sequence ID" value="CAH2035831.1"/>
    <property type="molecule type" value="Genomic_DNA"/>
</dbReference>
<dbReference type="GO" id="GO:0071013">
    <property type="term" value="C:catalytic step 2 spliceosome"/>
    <property type="evidence" value="ECO:0007669"/>
    <property type="project" value="TreeGrafter"/>
</dbReference>
<organism evidence="2 3">
    <name type="scientific">Thlaspi arvense</name>
    <name type="common">Field penny-cress</name>
    <dbReference type="NCBI Taxonomy" id="13288"/>
    <lineage>
        <taxon>Eukaryota</taxon>
        <taxon>Viridiplantae</taxon>
        <taxon>Streptophyta</taxon>
        <taxon>Embryophyta</taxon>
        <taxon>Tracheophyta</taxon>
        <taxon>Spermatophyta</taxon>
        <taxon>Magnoliopsida</taxon>
        <taxon>eudicotyledons</taxon>
        <taxon>Gunneridae</taxon>
        <taxon>Pentapetalae</taxon>
        <taxon>rosids</taxon>
        <taxon>malvids</taxon>
        <taxon>Brassicales</taxon>
        <taxon>Brassicaceae</taxon>
        <taxon>Thlaspideae</taxon>
        <taxon>Thlaspi</taxon>
    </lineage>
</organism>